<dbReference type="AlphaFoldDB" id="A0A9X1XT93"/>
<name>A0A9X1XT93_9FLAO</name>
<proteinExistence type="predicted"/>
<dbReference type="Proteomes" id="UP001139260">
    <property type="component" value="Unassembled WGS sequence"/>
</dbReference>
<gene>
    <name evidence="1" type="ORF">MW871_04815</name>
</gene>
<reference evidence="1" key="1">
    <citation type="submission" date="2022-04" db="EMBL/GenBank/DDBJ databases">
        <title>Flavobacterium pygoscelis sp. nov. isolated from Chinstrap chick (Pygoscelis antarcticus).</title>
        <authorList>
            <person name="Irgang R."/>
            <person name="Poblete-Morales M."/>
            <person name="Avendano-Herrera R."/>
        </authorList>
    </citation>
    <scope>NUCLEOTIDE SEQUENCE</scope>
    <source>
        <strain evidence="1">I-SCBP12n</strain>
    </source>
</reference>
<organism evidence="1 2">
    <name type="scientific">Flavobacterium pygoscelis</name>
    <dbReference type="NCBI Taxonomy" id="2893176"/>
    <lineage>
        <taxon>Bacteria</taxon>
        <taxon>Pseudomonadati</taxon>
        <taxon>Bacteroidota</taxon>
        <taxon>Flavobacteriia</taxon>
        <taxon>Flavobacteriales</taxon>
        <taxon>Flavobacteriaceae</taxon>
        <taxon>Flavobacterium</taxon>
    </lineage>
</organism>
<accession>A0A9X1XT93</accession>
<protein>
    <submittedName>
        <fullName evidence="1">Uncharacterized protein</fullName>
    </submittedName>
</protein>
<evidence type="ECO:0000313" key="1">
    <source>
        <dbReference type="EMBL" id="MCK8141208.1"/>
    </source>
</evidence>
<evidence type="ECO:0000313" key="2">
    <source>
        <dbReference type="Proteomes" id="UP001139260"/>
    </source>
</evidence>
<comment type="caution">
    <text evidence="1">The sequence shown here is derived from an EMBL/GenBank/DDBJ whole genome shotgun (WGS) entry which is preliminary data.</text>
</comment>
<dbReference type="EMBL" id="JALNUB010000003">
    <property type="protein sequence ID" value="MCK8141208.1"/>
    <property type="molecule type" value="Genomic_DNA"/>
</dbReference>
<keyword evidence="2" id="KW-1185">Reference proteome</keyword>
<dbReference type="RefSeq" id="WP_188051148.1">
    <property type="nucleotide sequence ID" value="NZ_JALNUB010000003.1"/>
</dbReference>
<sequence length="281" mass="32771">MDHFKTEEAINKYNNSPQEKLSGLSPSQTHELIHNPLGENSCIKFSSHITNEILDQIPFFRTAEELLKIIKRDGFLKVTPLGALPKKILVELYDFNFITDEHIASGINKLYREDECISLKTARIVCESTNLVKKSKGKLLLTKNGERCLKAENRVELFKVIYLIFTEKFNWAYIDGYTKEPVGQYGCLFSIYLLKIFGDKENATSFYASKYLQVFEKFLTLFNDDYVSPEKQFNSCYTVRTFERFTEWFGFTTINGMKNFYDQENAKIVKTELLDKIFVFE</sequence>